<protein>
    <submittedName>
        <fullName evidence="1">Conserved domain protein</fullName>
    </submittedName>
</protein>
<keyword evidence="2" id="KW-1185">Reference proteome</keyword>
<sequence length="86" mass="10593">MNFNKIIVENEKYYLNKYQYFYINKKEITKILKQISWPAIIVDTEFFNKSHNKEELQPTLYNDNEKDCKFGLYFTILICKKLRRNL</sequence>
<dbReference type="EMBL" id="CP002108">
    <property type="protein sequence ID" value="ADR24405.1"/>
    <property type="molecule type" value="Genomic_DNA"/>
</dbReference>
<proteinExistence type="predicted"/>
<organism evidence="1 2">
    <name type="scientific">Mycoplasma leachii (strain DSM 21131 / NCTC 10133 / N29 / PG50)</name>
    <dbReference type="NCBI Taxonomy" id="880447"/>
    <lineage>
        <taxon>Bacteria</taxon>
        <taxon>Bacillati</taxon>
        <taxon>Mycoplasmatota</taxon>
        <taxon>Mollicutes</taxon>
        <taxon>Mycoplasmataceae</taxon>
        <taxon>Mycoplasma</taxon>
    </lineage>
</organism>
<accession>E4PU50</accession>
<evidence type="ECO:0000313" key="1">
    <source>
        <dbReference type="EMBL" id="ADR24405.1"/>
    </source>
</evidence>
<reference evidence="2" key="1">
    <citation type="submission" date="2010-07" db="EMBL/GenBank/DDBJ databases">
        <title>Genome sequence of Mycoplasma leachii PG50 MU clone A8.</title>
        <authorList>
            <person name="Wise K."/>
            <person name="Calcutt M.J."/>
            <person name="Foecking M.F."/>
            <person name="Madupu R."/>
            <person name="DeBoy R.T."/>
            <person name="Roske K."/>
            <person name="Martin T.R."/>
            <person name="Hvinden M.L."/>
            <person name="Durkin A.S."/>
            <person name="Glass J."/>
            <person name="Methe B.A."/>
        </authorList>
    </citation>
    <scope>NUCLEOTIDE SEQUENCE [LARGE SCALE GENOMIC DNA]</scope>
    <source>
        <strain evidence="2">DSM 21131 / NCTC 10133 / N29 / PG50</strain>
    </source>
</reference>
<evidence type="ECO:0000313" key="2">
    <source>
        <dbReference type="Proteomes" id="UP000008712"/>
    </source>
</evidence>
<name>E4PU50_MYCLG</name>
<gene>
    <name evidence="1" type="ordered locus">MSB_A0441</name>
</gene>
<dbReference type="KEGG" id="mlc:MSB_A0441"/>
<reference evidence="1 2" key="2">
    <citation type="journal article" date="2012" name="J. Bacteriol.">
        <title>Complete Genome Sequences of Mycoplasma leachii Strain PG50T and the Pathogenic Mycoplasma mycoides subsp. mycoides Small Colony Biotype Strain Gladysdale.</title>
        <authorList>
            <person name="Wise K.S."/>
            <person name="Calcutt M.J."/>
            <person name="Foecking M.F."/>
            <person name="Madupu R."/>
            <person name="Deboy R.T."/>
            <person name="Roske K."/>
            <person name="Hvinden M.L."/>
            <person name="Martin T.R."/>
            <person name="Durkin A.S."/>
            <person name="Glass J.I."/>
            <person name="Methe B.A."/>
        </authorList>
    </citation>
    <scope>NUCLEOTIDE SEQUENCE [LARGE SCALE GENOMIC DNA]</scope>
    <source>
        <strain evidence="2">DSM 21131 / NCTC 10133 / N29 / PG50</strain>
    </source>
</reference>
<dbReference type="AlphaFoldDB" id="E4PU50"/>
<dbReference type="Proteomes" id="UP000008712">
    <property type="component" value="Chromosome"/>
</dbReference>
<dbReference type="HOGENOM" id="CLU_2494574_0_0_14"/>